<reference evidence="2 3" key="1">
    <citation type="submission" date="2016-11" db="EMBL/GenBank/DDBJ databases">
        <title>The macronuclear genome of Stentor coeruleus: a giant cell with tiny introns.</title>
        <authorList>
            <person name="Slabodnick M."/>
            <person name="Ruby J.G."/>
            <person name="Reiff S.B."/>
            <person name="Swart E.C."/>
            <person name="Gosai S."/>
            <person name="Prabakaran S."/>
            <person name="Witkowska E."/>
            <person name="Larue G.E."/>
            <person name="Fisher S."/>
            <person name="Freeman R.M."/>
            <person name="Gunawardena J."/>
            <person name="Chu W."/>
            <person name="Stover N.A."/>
            <person name="Gregory B.D."/>
            <person name="Nowacki M."/>
            <person name="Derisi J."/>
            <person name="Roy S.W."/>
            <person name="Marshall W.F."/>
            <person name="Sood P."/>
        </authorList>
    </citation>
    <scope>NUCLEOTIDE SEQUENCE [LARGE SCALE GENOMIC DNA]</scope>
    <source>
        <strain evidence="2">WM001</strain>
    </source>
</reference>
<dbReference type="Proteomes" id="UP000187209">
    <property type="component" value="Unassembled WGS sequence"/>
</dbReference>
<evidence type="ECO:0000313" key="3">
    <source>
        <dbReference type="Proteomes" id="UP000187209"/>
    </source>
</evidence>
<evidence type="ECO:0000256" key="1">
    <source>
        <dbReference type="ARBA" id="ARBA00008315"/>
    </source>
</evidence>
<proteinExistence type="inferred from homology"/>
<gene>
    <name evidence="2" type="ORF">SteCoe_21947</name>
</gene>
<organism evidence="2 3">
    <name type="scientific">Stentor coeruleus</name>
    <dbReference type="NCBI Taxonomy" id="5963"/>
    <lineage>
        <taxon>Eukaryota</taxon>
        <taxon>Sar</taxon>
        <taxon>Alveolata</taxon>
        <taxon>Ciliophora</taxon>
        <taxon>Postciliodesmatophora</taxon>
        <taxon>Heterotrichea</taxon>
        <taxon>Heterotrichida</taxon>
        <taxon>Stentoridae</taxon>
        <taxon>Stentor</taxon>
    </lineage>
</organism>
<dbReference type="PANTHER" id="PTHR23035">
    <property type="entry name" value="CILIA- AND FLAGELLA-ASSOCIATED PROTEIN 97-RELATED"/>
    <property type="match status" value="1"/>
</dbReference>
<keyword evidence="3" id="KW-1185">Reference proteome</keyword>
<protein>
    <submittedName>
        <fullName evidence="2">Uncharacterized protein</fullName>
    </submittedName>
</protein>
<dbReference type="Pfam" id="PF13879">
    <property type="entry name" value="Hmw_CFAP97"/>
    <property type="match status" value="1"/>
</dbReference>
<dbReference type="AlphaFoldDB" id="A0A1R2BN82"/>
<comment type="similarity">
    <text evidence="1">Belongs to the CFAP97 family.</text>
</comment>
<comment type="caution">
    <text evidence="2">The sequence shown here is derived from an EMBL/GenBank/DDBJ whole genome shotgun (WGS) entry which is preliminary data.</text>
</comment>
<accession>A0A1R2BN82</accession>
<sequence length="230" mass="26735">MKGPTYIDKDPHKTKFLDYSMSMHHRALGNIKTKKSRLLDCSTPDTYHLHHSRNPHTRHHVQEIVRENQSLLDRLLYISSSKPKKNNKEPSILLRKVPKSMNFTQRKNVEDEIHRENRSLAQRLASISPCVNRKNIDKGFNHHMQYKSIVQKYQNSETLDKSFGNKVKLPSLSEISSQKHMISNSPSGTIKNPYVEEQESYIKKEWKVAVMSEKPSNKYLMAIPMAVSLL</sequence>
<dbReference type="InterPro" id="IPR029488">
    <property type="entry name" value="Hmw/CFAP97"/>
</dbReference>
<name>A0A1R2BN82_9CILI</name>
<dbReference type="InterPro" id="IPR038791">
    <property type="entry name" value="Cfap97/Hemingway"/>
</dbReference>
<evidence type="ECO:0000313" key="2">
    <source>
        <dbReference type="EMBL" id="OMJ78269.1"/>
    </source>
</evidence>
<dbReference type="EMBL" id="MPUH01000530">
    <property type="protein sequence ID" value="OMJ78269.1"/>
    <property type="molecule type" value="Genomic_DNA"/>
</dbReference>